<proteinExistence type="predicted"/>
<keyword evidence="1" id="KW-1133">Transmembrane helix</keyword>
<organism evidence="2 3">
    <name type="scientific">Hymenobacter glaciei</name>
    <dbReference type="NCBI Taxonomy" id="877209"/>
    <lineage>
        <taxon>Bacteria</taxon>
        <taxon>Pseudomonadati</taxon>
        <taxon>Bacteroidota</taxon>
        <taxon>Cytophagia</taxon>
        <taxon>Cytophagales</taxon>
        <taxon>Hymenobacteraceae</taxon>
        <taxon>Hymenobacter</taxon>
    </lineage>
</organism>
<sequence>MKAKVFTPINILIFLITIIILLATELFKAKNPSSDAIPYINIASNLAIAALTGLLVGIYFDLFSRKEVYENMLRNFEISKEVITSGLVSYYPSFMDFDFRKYLLGATRIDMYLTYGQTLFSTYNDAIAKIAGQKGKQINIFIYHEDNIFVDALEKHWNQAGSSTSTRNKIIETKTTLISQFNELKRKKQIKAKIRIHFIKVHPNFYSFYRFDDHLILCPSKISRDKAVRPFAFLFKRTDEDGCVYTKCMSELNNITSDPTYYEVLDY</sequence>
<name>A0ABP7TST8_9BACT</name>
<protein>
    <recommendedName>
        <fullName evidence="4">SMODS-associated and fused to various effectors domain-containing protein</fullName>
    </recommendedName>
</protein>
<evidence type="ECO:0000313" key="2">
    <source>
        <dbReference type="EMBL" id="GAA4030478.1"/>
    </source>
</evidence>
<keyword evidence="1" id="KW-0472">Membrane</keyword>
<reference evidence="3" key="1">
    <citation type="journal article" date="2019" name="Int. J. Syst. Evol. Microbiol.">
        <title>The Global Catalogue of Microorganisms (GCM) 10K type strain sequencing project: providing services to taxonomists for standard genome sequencing and annotation.</title>
        <authorList>
            <consortium name="The Broad Institute Genomics Platform"/>
            <consortium name="The Broad Institute Genome Sequencing Center for Infectious Disease"/>
            <person name="Wu L."/>
            <person name="Ma J."/>
        </authorList>
    </citation>
    <scope>NUCLEOTIDE SEQUENCE [LARGE SCALE GENOMIC DNA]</scope>
    <source>
        <strain evidence="3">JCM 17225</strain>
    </source>
</reference>
<keyword evidence="3" id="KW-1185">Reference proteome</keyword>
<dbReference type="RefSeq" id="WP_345051927.1">
    <property type="nucleotide sequence ID" value="NZ_BAABDK010000010.1"/>
</dbReference>
<feature type="transmembrane region" description="Helical" evidence="1">
    <location>
        <begin position="39"/>
        <end position="60"/>
    </location>
</feature>
<feature type="transmembrane region" description="Helical" evidence="1">
    <location>
        <begin position="6"/>
        <end position="27"/>
    </location>
</feature>
<evidence type="ECO:0000256" key="1">
    <source>
        <dbReference type="SAM" id="Phobius"/>
    </source>
</evidence>
<gene>
    <name evidence="2" type="ORF">GCM10022409_13410</name>
</gene>
<comment type="caution">
    <text evidence="2">The sequence shown here is derived from an EMBL/GenBank/DDBJ whole genome shotgun (WGS) entry which is preliminary data.</text>
</comment>
<dbReference type="Proteomes" id="UP001501469">
    <property type="component" value="Unassembled WGS sequence"/>
</dbReference>
<accession>A0ABP7TST8</accession>
<evidence type="ECO:0000313" key="3">
    <source>
        <dbReference type="Proteomes" id="UP001501469"/>
    </source>
</evidence>
<evidence type="ECO:0008006" key="4">
    <source>
        <dbReference type="Google" id="ProtNLM"/>
    </source>
</evidence>
<dbReference type="EMBL" id="BAABDK010000010">
    <property type="protein sequence ID" value="GAA4030478.1"/>
    <property type="molecule type" value="Genomic_DNA"/>
</dbReference>
<keyword evidence="1" id="KW-0812">Transmembrane</keyword>